<dbReference type="Gene3D" id="1.25.40.20">
    <property type="entry name" value="Ankyrin repeat-containing domain"/>
    <property type="match status" value="3"/>
</dbReference>
<evidence type="ECO:0000313" key="5">
    <source>
        <dbReference type="Proteomes" id="UP000756346"/>
    </source>
</evidence>
<accession>A0A9P9BIF7</accession>
<reference evidence="4" key="1">
    <citation type="journal article" date="2021" name="Nat. Commun.">
        <title>Genetic determinants of endophytism in the Arabidopsis root mycobiome.</title>
        <authorList>
            <person name="Mesny F."/>
            <person name="Miyauchi S."/>
            <person name="Thiergart T."/>
            <person name="Pickel B."/>
            <person name="Atanasova L."/>
            <person name="Karlsson M."/>
            <person name="Huettel B."/>
            <person name="Barry K.W."/>
            <person name="Haridas S."/>
            <person name="Chen C."/>
            <person name="Bauer D."/>
            <person name="Andreopoulos W."/>
            <person name="Pangilinan J."/>
            <person name="LaButti K."/>
            <person name="Riley R."/>
            <person name="Lipzen A."/>
            <person name="Clum A."/>
            <person name="Drula E."/>
            <person name="Henrissat B."/>
            <person name="Kohler A."/>
            <person name="Grigoriev I.V."/>
            <person name="Martin F.M."/>
            <person name="Hacquard S."/>
        </authorList>
    </citation>
    <scope>NUCLEOTIDE SEQUENCE</scope>
    <source>
        <strain evidence="4">MPI-CAGE-CH-0230</strain>
    </source>
</reference>
<organism evidence="4 5">
    <name type="scientific">Microdochium trichocladiopsis</name>
    <dbReference type="NCBI Taxonomy" id="1682393"/>
    <lineage>
        <taxon>Eukaryota</taxon>
        <taxon>Fungi</taxon>
        <taxon>Dikarya</taxon>
        <taxon>Ascomycota</taxon>
        <taxon>Pezizomycotina</taxon>
        <taxon>Sordariomycetes</taxon>
        <taxon>Xylariomycetidae</taxon>
        <taxon>Xylariales</taxon>
        <taxon>Microdochiaceae</taxon>
        <taxon>Microdochium</taxon>
    </lineage>
</organism>
<protein>
    <recommendedName>
        <fullName evidence="6">Ankyrin repeat-containing domain protein</fullName>
    </recommendedName>
</protein>
<sequence>MIKKLLLAKPDDRQTRRSPSGGVDLVSLSVLRSANVETTRALLDEGFPIGMALHMACIYGRLNCAQELMHAGADVNLRLWILDSPSARCPLSPLDLMCLHISHEDVMAMPIFECFQLDKGMLGSTEDRLSLIRQLIKKGADVHPRLGFPHSPMIFAAHSTMVSVLEILQENGAKVNAPACGVTPLMAVTGIVAPFGARPGNDRQETIRWLLDHDADPDVTDLHGRTALWRVCAALLKALERRDVELCQLLYLDQCLRFANLLFDLDHHSSILNDPELFWHSTKNSFYEFALELLRRGEPDLAYTPAERGDLSCLHNVLAVSFAGIVHDARLKLLNALIERGVDVNRGHPILKAIGQRNWPSVERLLRNGAIIPFEYSKPLRRLLLNVGYARPMGSLIRLVIHSLGRTYPDMSLQAWLDEGLLHACVVPHPDTIAALLDAGADVNVGGPTCTMVSTPAETPLGVLLNHAHQCEERYPVDDGTYPSITINQLFETFRLLCDRGAVIVAPTSQIPTKSSASVVEDLTRVWPKSGFRDEVQSRCDFVLSKEHSSHSRLVIVGFHDYEPDKVDEAWHGAVERLQAGSYGSQQDGVSIWRADADLFDSDGGRHDWEEEEDEAGHPCCPTVISSSVANSDSDTETM</sequence>
<dbReference type="InterPro" id="IPR002110">
    <property type="entry name" value="Ankyrin_rpt"/>
</dbReference>
<dbReference type="OrthoDB" id="539213at2759"/>
<name>A0A9P9BIF7_9PEZI</name>
<keyword evidence="1" id="KW-0677">Repeat</keyword>
<dbReference type="EMBL" id="JAGTJQ010000015">
    <property type="protein sequence ID" value="KAH7012107.1"/>
    <property type="molecule type" value="Genomic_DNA"/>
</dbReference>
<evidence type="ECO:0000256" key="1">
    <source>
        <dbReference type="ARBA" id="ARBA00022737"/>
    </source>
</evidence>
<dbReference type="SMART" id="SM00248">
    <property type="entry name" value="ANK"/>
    <property type="match status" value="5"/>
</dbReference>
<dbReference type="Pfam" id="PF00023">
    <property type="entry name" value="Ank"/>
    <property type="match status" value="1"/>
</dbReference>
<evidence type="ECO:0008006" key="6">
    <source>
        <dbReference type="Google" id="ProtNLM"/>
    </source>
</evidence>
<dbReference type="InterPro" id="IPR050745">
    <property type="entry name" value="Multifunctional_regulatory"/>
</dbReference>
<dbReference type="SUPFAM" id="SSF48403">
    <property type="entry name" value="Ankyrin repeat"/>
    <property type="match status" value="2"/>
</dbReference>
<feature type="compositionally biased region" description="Polar residues" evidence="3">
    <location>
        <begin position="624"/>
        <end position="633"/>
    </location>
</feature>
<comment type="caution">
    <text evidence="4">The sequence shown here is derived from an EMBL/GenBank/DDBJ whole genome shotgun (WGS) entry which is preliminary data.</text>
</comment>
<dbReference type="InterPro" id="IPR036770">
    <property type="entry name" value="Ankyrin_rpt-contain_sf"/>
</dbReference>
<dbReference type="PANTHER" id="PTHR24189:SF50">
    <property type="entry name" value="ANKYRIN REPEAT AND SOCS BOX PROTEIN 2"/>
    <property type="match status" value="1"/>
</dbReference>
<dbReference type="GeneID" id="70189396"/>
<dbReference type="AlphaFoldDB" id="A0A9P9BIF7"/>
<gene>
    <name evidence="4" type="ORF">B0I36DRAFT_369931</name>
</gene>
<feature type="region of interest" description="Disordered" evidence="3">
    <location>
        <begin position="603"/>
        <end position="639"/>
    </location>
</feature>
<evidence type="ECO:0000313" key="4">
    <source>
        <dbReference type="EMBL" id="KAH7012107.1"/>
    </source>
</evidence>
<dbReference type="RefSeq" id="XP_046004483.1">
    <property type="nucleotide sequence ID" value="XM_046159850.1"/>
</dbReference>
<keyword evidence="2" id="KW-0040">ANK repeat</keyword>
<evidence type="ECO:0000256" key="2">
    <source>
        <dbReference type="ARBA" id="ARBA00023043"/>
    </source>
</evidence>
<keyword evidence="5" id="KW-1185">Reference proteome</keyword>
<dbReference type="Proteomes" id="UP000756346">
    <property type="component" value="Unassembled WGS sequence"/>
</dbReference>
<dbReference type="PANTHER" id="PTHR24189">
    <property type="entry name" value="MYOTROPHIN"/>
    <property type="match status" value="1"/>
</dbReference>
<evidence type="ECO:0000256" key="3">
    <source>
        <dbReference type="SAM" id="MobiDB-lite"/>
    </source>
</evidence>
<proteinExistence type="predicted"/>